<evidence type="ECO:0000313" key="5">
    <source>
        <dbReference type="Proteomes" id="UP000630936"/>
    </source>
</evidence>
<dbReference type="PANTHER" id="PTHR30304:SF0">
    <property type="entry name" value="D-TAGATOSE-1,6-BISPHOSPHATE ALDOLASE SUBUNIT GATY-RELATED"/>
    <property type="match status" value="1"/>
</dbReference>
<evidence type="ECO:0000256" key="1">
    <source>
        <dbReference type="PIRSR" id="PIRSR001359-1"/>
    </source>
</evidence>
<dbReference type="AlphaFoldDB" id="A0A918QET8"/>
<keyword evidence="2" id="KW-0862">Zinc</keyword>
<dbReference type="RefSeq" id="WP_190124904.1">
    <property type="nucleotide sequence ID" value="NZ_BMWG01000015.1"/>
</dbReference>
<dbReference type="PROSITE" id="PS00806">
    <property type="entry name" value="ALDOLASE_CLASS_II_2"/>
    <property type="match status" value="1"/>
</dbReference>
<dbReference type="PANTHER" id="PTHR30304">
    <property type="entry name" value="D-TAGATOSE-1,6-BISPHOSPHATE ALDOLASE"/>
    <property type="match status" value="1"/>
</dbReference>
<dbReference type="InterPro" id="IPR050246">
    <property type="entry name" value="Class_II_FBP_aldolase"/>
</dbReference>
<reference evidence="4" key="1">
    <citation type="journal article" date="2014" name="Int. J. Syst. Evol. Microbiol.">
        <title>Complete genome sequence of Corynebacterium casei LMG S-19264T (=DSM 44701T), isolated from a smear-ripened cheese.</title>
        <authorList>
            <consortium name="US DOE Joint Genome Institute (JGI-PGF)"/>
            <person name="Walter F."/>
            <person name="Albersmeier A."/>
            <person name="Kalinowski J."/>
            <person name="Ruckert C."/>
        </authorList>
    </citation>
    <scope>NUCLEOTIDE SEQUENCE</scope>
    <source>
        <strain evidence="4">JCM 4988</strain>
    </source>
</reference>
<dbReference type="CDD" id="cd00947">
    <property type="entry name" value="TBP_aldolase_IIB"/>
    <property type="match status" value="1"/>
</dbReference>
<feature type="binding site" evidence="2">
    <location>
        <position position="183"/>
    </location>
    <ligand>
        <name>Zn(2+)</name>
        <dbReference type="ChEBI" id="CHEBI:29105"/>
        <label>1</label>
        <note>catalytic</note>
    </ligand>
</feature>
<keyword evidence="5" id="KW-1185">Reference proteome</keyword>
<gene>
    <name evidence="4" type="ORF">GCM10010387_44110</name>
</gene>
<dbReference type="GO" id="GO:0008270">
    <property type="term" value="F:zinc ion binding"/>
    <property type="evidence" value="ECO:0007669"/>
    <property type="project" value="InterPro"/>
</dbReference>
<evidence type="ECO:0000256" key="2">
    <source>
        <dbReference type="PIRSR" id="PIRSR001359-3"/>
    </source>
</evidence>
<dbReference type="Proteomes" id="UP000630936">
    <property type="component" value="Unassembled WGS sequence"/>
</dbReference>
<comment type="caution">
    <text evidence="4">The sequence shown here is derived from an EMBL/GenBank/DDBJ whole genome shotgun (WGS) entry which is preliminary data.</text>
</comment>
<keyword evidence="2" id="KW-0479">Metal-binding</keyword>
<dbReference type="GO" id="GO:0005975">
    <property type="term" value="P:carbohydrate metabolic process"/>
    <property type="evidence" value="ECO:0007669"/>
    <property type="project" value="InterPro"/>
</dbReference>
<reference evidence="4" key="2">
    <citation type="submission" date="2020-09" db="EMBL/GenBank/DDBJ databases">
        <authorList>
            <person name="Sun Q."/>
            <person name="Ohkuma M."/>
        </authorList>
    </citation>
    <scope>NUCLEOTIDE SEQUENCE</scope>
    <source>
        <strain evidence="4">JCM 4988</strain>
    </source>
</reference>
<dbReference type="InterPro" id="IPR013785">
    <property type="entry name" value="Aldolase_TIM"/>
</dbReference>
<dbReference type="Pfam" id="PF01116">
    <property type="entry name" value="F_bP_aldolase"/>
    <property type="match status" value="1"/>
</dbReference>
<feature type="binding site" evidence="2">
    <location>
        <position position="106"/>
    </location>
    <ligand>
        <name>Zn(2+)</name>
        <dbReference type="ChEBI" id="CHEBI:29105"/>
        <label>2</label>
    </ligand>
</feature>
<dbReference type="Gene3D" id="3.20.20.70">
    <property type="entry name" value="Aldolase class I"/>
    <property type="match status" value="1"/>
</dbReference>
<feature type="binding site" evidence="2">
    <location>
        <position position="211"/>
    </location>
    <ligand>
        <name>Zn(2+)</name>
        <dbReference type="ChEBI" id="CHEBI:29105"/>
        <label>1</label>
        <note>catalytic</note>
    </ligand>
</feature>
<name>A0A918QET8_9ACTN</name>
<evidence type="ECO:0000313" key="4">
    <source>
        <dbReference type="EMBL" id="GGZ44897.1"/>
    </source>
</evidence>
<organism evidence="4 5">
    <name type="scientific">Streptomyces inusitatus</name>
    <dbReference type="NCBI Taxonomy" id="68221"/>
    <lineage>
        <taxon>Bacteria</taxon>
        <taxon>Bacillati</taxon>
        <taxon>Actinomycetota</taxon>
        <taxon>Actinomycetes</taxon>
        <taxon>Kitasatosporales</taxon>
        <taxon>Streptomycetaceae</taxon>
        <taxon>Streptomyces</taxon>
    </lineage>
</organism>
<accession>A0A918QET8</accession>
<proteinExistence type="predicted"/>
<dbReference type="EMBL" id="BMWG01000015">
    <property type="protein sequence ID" value="GGZ44897.1"/>
    <property type="molecule type" value="Genomic_DNA"/>
</dbReference>
<dbReference type="GO" id="GO:0016832">
    <property type="term" value="F:aldehyde-lyase activity"/>
    <property type="evidence" value="ECO:0007669"/>
    <property type="project" value="InterPro"/>
</dbReference>
<sequence length="308" mass="31088">MPLVPTAELVRAAVAERRGVAAFNVITLEHAEAIAEGAESAGAPAILQISENAVRFHGGDLSAVAAAACAVARTSSAPLALHLDHVVSAELLRAAEGHGFGSVMFDASKLPYEENVRATADAVRWGHERGIWVEAELGKVGGKEGEAPLDAHTPGVRTDPAEAAAYTAATGVDALAVAVGSSHAMTERTAALDHALIARLRAAVPVPLVLHGSSGVPDGEIRAAVAAGMVKINVGTALNTAFTGAVREFLAGRPEVVDPRKYLVPARTAMAGTVAGFLGLLSTPGRGPGSVPGPAEPGTAAQSAPSLT</sequence>
<feature type="binding site" evidence="2">
    <location>
        <position position="136"/>
    </location>
    <ligand>
        <name>Zn(2+)</name>
        <dbReference type="ChEBI" id="CHEBI:29105"/>
        <label>2</label>
    </ligand>
</feature>
<feature type="region of interest" description="Disordered" evidence="3">
    <location>
        <begin position="285"/>
        <end position="308"/>
    </location>
</feature>
<dbReference type="PIRSF" id="PIRSF001359">
    <property type="entry name" value="F_bP_aldolase_II"/>
    <property type="match status" value="1"/>
</dbReference>
<feature type="active site" description="Proton donor" evidence="1">
    <location>
        <position position="84"/>
    </location>
</feature>
<comment type="cofactor">
    <cofactor evidence="2">
        <name>Zn(2+)</name>
        <dbReference type="ChEBI" id="CHEBI:29105"/>
    </cofactor>
    <text evidence="2">Binds 2 Zn(2+) ions per subunit. One is catalytic and the other provides a structural contribution.</text>
</comment>
<evidence type="ECO:0000256" key="3">
    <source>
        <dbReference type="SAM" id="MobiDB-lite"/>
    </source>
</evidence>
<dbReference type="SUPFAM" id="SSF51569">
    <property type="entry name" value="Aldolase"/>
    <property type="match status" value="1"/>
</dbReference>
<protein>
    <submittedName>
        <fullName evidence="4">Fructose-bisphosphate aldolase</fullName>
    </submittedName>
</protein>
<dbReference type="InterPro" id="IPR000771">
    <property type="entry name" value="FBA_II"/>
</dbReference>
<dbReference type="NCBIfam" id="TIGR00167">
    <property type="entry name" value="cbbA"/>
    <property type="match status" value="1"/>
</dbReference>
<feature type="binding site" evidence="2">
    <location>
        <position position="85"/>
    </location>
    <ligand>
        <name>Zn(2+)</name>
        <dbReference type="ChEBI" id="CHEBI:29105"/>
        <label>1</label>
        <note>catalytic</note>
    </ligand>
</feature>